<dbReference type="PANTHER" id="PTHR45768">
    <property type="entry name" value="E3 UBIQUITIN-PROTEIN LIGASE RNF13-LIKE"/>
    <property type="match status" value="1"/>
</dbReference>
<keyword evidence="6 12" id="KW-0863">Zinc-finger</keyword>
<evidence type="ECO:0000256" key="5">
    <source>
        <dbReference type="ARBA" id="ARBA00022723"/>
    </source>
</evidence>
<evidence type="ECO:0000256" key="6">
    <source>
        <dbReference type="ARBA" id="ARBA00022771"/>
    </source>
</evidence>
<comment type="pathway">
    <text evidence="2">Protein modification; protein ubiquitination.</text>
</comment>
<comment type="subcellular location">
    <subcellularLocation>
        <location evidence="1">Membrane</location>
        <topology evidence="1">Single-pass membrane protein</topology>
    </subcellularLocation>
</comment>
<evidence type="ECO:0000256" key="9">
    <source>
        <dbReference type="ARBA" id="ARBA00022989"/>
    </source>
</evidence>
<dbReference type="Gene3D" id="3.30.40.10">
    <property type="entry name" value="Zinc/RING finger domain, C3HC4 (zinc finger)"/>
    <property type="match status" value="1"/>
</dbReference>
<feature type="chain" id="PRO_5007667420" description="RING-type domain-containing protein" evidence="13">
    <location>
        <begin position="17"/>
        <end position="137"/>
    </location>
</feature>
<dbReference type="AlphaFoldDB" id="H9X5N9"/>
<evidence type="ECO:0000256" key="10">
    <source>
        <dbReference type="ARBA" id="ARBA00023136"/>
    </source>
</evidence>
<evidence type="ECO:0000256" key="7">
    <source>
        <dbReference type="ARBA" id="ARBA00022786"/>
    </source>
</evidence>
<dbReference type="PANTHER" id="PTHR45768:SF61">
    <property type="entry name" value="RING-H2 FINGER PROTEIN ATL18"/>
    <property type="match status" value="1"/>
</dbReference>
<keyword evidence="5" id="KW-0479">Metal-binding</keyword>
<sequence length="137" mass="15122">GFLLLLHLWIAGSAHRRRLRPWLAQQGRGLSQAELQKLPCFEFEVGGSSCTDSSCAVCLEEFEKSGGEKCKTLPACNHTFHAKCLDAWLSRTPICPICRTTAGDRRESGQSCALVPISCHRSIEHHDPFSVSFALPL</sequence>
<dbReference type="GO" id="GO:0016020">
    <property type="term" value="C:membrane"/>
    <property type="evidence" value="ECO:0007669"/>
    <property type="project" value="UniProtKB-SubCell"/>
</dbReference>
<dbReference type="SUPFAM" id="SSF57850">
    <property type="entry name" value="RING/U-box"/>
    <property type="match status" value="1"/>
</dbReference>
<proteinExistence type="inferred from homology"/>
<dbReference type="EMBL" id="FJ074929">
    <property type="protein sequence ID" value="AFG69582.1"/>
    <property type="molecule type" value="Genomic_DNA"/>
</dbReference>
<evidence type="ECO:0000256" key="11">
    <source>
        <dbReference type="ARBA" id="ARBA00024209"/>
    </source>
</evidence>
<keyword evidence="8" id="KW-0862">Zinc</keyword>
<keyword evidence="10" id="KW-0472">Membrane</keyword>
<accession>H9X5N9</accession>
<dbReference type="Pfam" id="PF13639">
    <property type="entry name" value="zf-RING_2"/>
    <property type="match status" value="1"/>
</dbReference>
<keyword evidence="3" id="KW-0808">Transferase</keyword>
<feature type="non-terminal residue" evidence="15">
    <location>
        <position position="1"/>
    </location>
</feature>
<evidence type="ECO:0000313" key="16">
    <source>
        <dbReference type="EMBL" id="AFG69583.1"/>
    </source>
</evidence>
<keyword evidence="9" id="KW-1133">Transmembrane helix</keyword>
<evidence type="ECO:0000259" key="14">
    <source>
        <dbReference type="PROSITE" id="PS50089"/>
    </source>
</evidence>
<dbReference type="GO" id="GO:0016740">
    <property type="term" value="F:transferase activity"/>
    <property type="evidence" value="ECO:0007669"/>
    <property type="project" value="UniProtKB-KW"/>
</dbReference>
<dbReference type="EMBL" id="FJ074925">
    <property type="protein sequence ID" value="AFG69583.1"/>
    <property type="molecule type" value="Genomic_DNA"/>
</dbReference>
<evidence type="ECO:0000256" key="2">
    <source>
        <dbReference type="ARBA" id="ARBA00004906"/>
    </source>
</evidence>
<keyword evidence="7" id="KW-0833">Ubl conjugation pathway</keyword>
<feature type="domain" description="RING-type" evidence="14">
    <location>
        <begin position="55"/>
        <end position="99"/>
    </location>
</feature>
<comment type="similarity">
    <text evidence="11">Belongs to the RING-type zinc finger family. ATL subfamily.</text>
</comment>
<evidence type="ECO:0000256" key="12">
    <source>
        <dbReference type="PROSITE-ProRule" id="PRU00175"/>
    </source>
</evidence>
<evidence type="ECO:0000256" key="13">
    <source>
        <dbReference type="SAM" id="SignalP"/>
    </source>
</evidence>
<organism evidence="15">
    <name type="scientific">Pinus taeda</name>
    <name type="common">Loblolly pine</name>
    <dbReference type="NCBI Taxonomy" id="3352"/>
    <lineage>
        <taxon>Eukaryota</taxon>
        <taxon>Viridiplantae</taxon>
        <taxon>Streptophyta</taxon>
        <taxon>Embryophyta</taxon>
        <taxon>Tracheophyta</taxon>
        <taxon>Spermatophyta</taxon>
        <taxon>Pinopsida</taxon>
        <taxon>Pinidae</taxon>
        <taxon>Conifers I</taxon>
        <taxon>Pinales</taxon>
        <taxon>Pinaceae</taxon>
        <taxon>Pinus</taxon>
        <taxon>Pinus subgen. Pinus</taxon>
    </lineage>
</organism>
<dbReference type="GO" id="GO:0008270">
    <property type="term" value="F:zinc ion binding"/>
    <property type="evidence" value="ECO:0007669"/>
    <property type="project" value="UniProtKB-KW"/>
</dbReference>
<name>H9X5N9_PINTA</name>
<evidence type="ECO:0000256" key="4">
    <source>
        <dbReference type="ARBA" id="ARBA00022692"/>
    </source>
</evidence>
<evidence type="ECO:0000256" key="1">
    <source>
        <dbReference type="ARBA" id="ARBA00004167"/>
    </source>
</evidence>
<keyword evidence="13" id="KW-0732">Signal</keyword>
<dbReference type="InterPro" id="IPR001841">
    <property type="entry name" value="Znf_RING"/>
</dbReference>
<protein>
    <recommendedName>
        <fullName evidence="14">RING-type domain-containing protein</fullName>
    </recommendedName>
</protein>
<reference evidence="15" key="1">
    <citation type="submission" date="2008-08" db="EMBL/GenBank/DDBJ databases">
        <title>Nucleotide Diversity and Divergence in the Loblolly Pine Gene Space.</title>
        <authorList>
            <person name="Neale D.B."/>
            <person name="Wegrzyn J.L."/>
            <person name="Lee J.M."/>
            <person name="Eckert A.J."/>
            <person name="Liechty J.D."/>
            <person name="Stevens K.A."/>
            <person name="Langley C.H."/>
        </authorList>
    </citation>
    <scope>NUCLEOTIDE SEQUENCE</scope>
    <source>
        <strain evidence="16">5871</strain>
        <strain evidence="15">5877</strain>
        <tissue evidence="15">Megagametophyte</tissue>
    </source>
</reference>
<evidence type="ECO:0000313" key="15">
    <source>
        <dbReference type="EMBL" id="AFG69582.1"/>
    </source>
</evidence>
<dbReference type="InterPro" id="IPR013083">
    <property type="entry name" value="Znf_RING/FYVE/PHD"/>
</dbReference>
<dbReference type="PROSITE" id="PS50089">
    <property type="entry name" value="ZF_RING_2"/>
    <property type="match status" value="1"/>
</dbReference>
<dbReference type="SMART" id="SM00184">
    <property type="entry name" value="RING"/>
    <property type="match status" value="1"/>
</dbReference>
<keyword evidence="4" id="KW-0812">Transmembrane</keyword>
<feature type="signal peptide" evidence="13">
    <location>
        <begin position="1"/>
        <end position="16"/>
    </location>
</feature>
<evidence type="ECO:0000256" key="8">
    <source>
        <dbReference type="ARBA" id="ARBA00022833"/>
    </source>
</evidence>
<evidence type="ECO:0000256" key="3">
    <source>
        <dbReference type="ARBA" id="ARBA00022679"/>
    </source>
</evidence>
<gene>
    <name evidence="15" type="ORF">0_5128_01</name>
</gene>